<evidence type="ECO:0000313" key="6">
    <source>
        <dbReference type="EMBL" id="CAF4414937.1"/>
    </source>
</evidence>
<evidence type="ECO:0000256" key="4">
    <source>
        <dbReference type="SAM" id="MobiDB-lite"/>
    </source>
</evidence>
<dbReference type="InterPro" id="IPR036882">
    <property type="entry name" value="Alba-like_dom_sf"/>
</dbReference>
<dbReference type="Gene3D" id="3.90.1530.10">
    <property type="entry name" value="Conserved hypothetical protein from pyrococcus furiosus pfu- 392566-001, ParB domain"/>
    <property type="match status" value="1"/>
</dbReference>
<dbReference type="AlphaFoldDB" id="A0A820Q7L4"/>
<evidence type="ECO:0000256" key="3">
    <source>
        <dbReference type="ARBA" id="ARBA00023242"/>
    </source>
</evidence>
<dbReference type="Pfam" id="PF02195">
    <property type="entry name" value="ParB_N"/>
    <property type="match status" value="1"/>
</dbReference>
<dbReference type="Proteomes" id="UP000663862">
    <property type="component" value="Unassembled WGS sequence"/>
</dbReference>
<protein>
    <recommendedName>
        <fullName evidence="5">ParB-like N-terminal domain-containing protein</fullName>
    </recommendedName>
</protein>
<dbReference type="InterPro" id="IPR014612">
    <property type="entry name" value="Pop7/Rpp20"/>
</dbReference>
<evidence type="ECO:0000259" key="5">
    <source>
        <dbReference type="Pfam" id="PF02195"/>
    </source>
</evidence>
<accession>A0A820Q7L4</accession>
<evidence type="ECO:0000256" key="1">
    <source>
        <dbReference type="ARBA" id="ARBA00004604"/>
    </source>
</evidence>
<dbReference type="Gene3D" id="3.30.110.20">
    <property type="entry name" value="Alba-like domain"/>
    <property type="match status" value="1"/>
</dbReference>
<evidence type="ECO:0000313" key="7">
    <source>
        <dbReference type="Proteomes" id="UP000663862"/>
    </source>
</evidence>
<dbReference type="CDD" id="cd16395">
    <property type="entry name" value="Srx"/>
    <property type="match status" value="1"/>
</dbReference>
<comment type="subcellular location">
    <subcellularLocation>
        <location evidence="1">Nucleus</location>
        <location evidence="1">Nucleolus</location>
    </subcellularLocation>
</comment>
<dbReference type="GO" id="GO:0001682">
    <property type="term" value="P:tRNA 5'-leader removal"/>
    <property type="evidence" value="ECO:0007669"/>
    <property type="project" value="InterPro"/>
</dbReference>
<reference evidence="6" key="1">
    <citation type="submission" date="2021-02" db="EMBL/GenBank/DDBJ databases">
        <authorList>
            <person name="Nowell W R."/>
        </authorList>
    </citation>
    <scope>NUCLEOTIDE SEQUENCE</scope>
</reference>
<feature type="domain" description="ParB-like N-terminal" evidence="5">
    <location>
        <begin position="28"/>
        <end position="111"/>
    </location>
</feature>
<dbReference type="PANTHER" id="PTHR15314:SF1">
    <property type="entry name" value="RIBONUCLEASE P PROTEIN SUBUNIT P20"/>
    <property type="match status" value="1"/>
</dbReference>
<keyword evidence="2" id="KW-0819">tRNA processing</keyword>
<keyword evidence="3" id="KW-0539">Nucleus</keyword>
<evidence type="ECO:0000256" key="2">
    <source>
        <dbReference type="ARBA" id="ARBA00022694"/>
    </source>
</evidence>
<dbReference type="PANTHER" id="PTHR15314">
    <property type="entry name" value="RIBONUCLEASE P PROTEIN SUBUNIT P20"/>
    <property type="match status" value="1"/>
</dbReference>
<dbReference type="InterPro" id="IPR036086">
    <property type="entry name" value="ParB/Sulfiredoxin_sf"/>
</dbReference>
<organism evidence="6 7">
    <name type="scientific">Rotaria socialis</name>
    <dbReference type="NCBI Taxonomy" id="392032"/>
    <lineage>
        <taxon>Eukaryota</taxon>
        <taxon>Metazoa</taxon>
        <taxon>Spiralia</taxon>
        <taxon>Gnathifera</taxon>
        <taxon>Rotifera</taxon>
        <taxon>Eurotatoria</taxon>
        <taxon>Bdelloidea</taxon>
        <taxon>Philodinida</taxon>
        <taxon>Philodinidae</taxon>
        <taxon>Rotaria</taxon>
    </lineage>
</organism>
<name>A0A820Q7L4_9BILA</name>
<feature type="region of interest" description="Disordered" evidence="4">
    <location>
        <begin position="1"/>
        <end position="21"/>
    </location>
</feature>
<dbReference type="Pfam" id="PF12328">
    <property type="entry name" value="Rpp20"/>
    <property type="match status" value="1"/>
</dbReference>
<comment type="caution">
    <text evidence="6">The sequence shown here is derived from an EMBL/GenBank/DDBJ whole genome shotgun (WGS) entry which is preliminary data.</text>
</comment>
<dbReference type="SUPFAM" id="SSF82704">
    <property type="entry name" value="AlbA-like"/>
    <property type="match status" value="1"/>
</dbReference>
<dbReference type="EMBL" id="CAJOBQ010000768">
    <property type="protein sequence ID" value="CAF4414937.1"/>
    <property type="molecule type" value="Genomic_DNA"/>
</dbReference>
<dbReference type="InterPro" id="IPR003115">
    <property type="entry name" value="ParB_N"/>
</dbReference>
<feature type="compositionally biased region" description="Low complexity" evidence="4">
    <location>
        <begin position="1"/>
        <end position="16"/>
    </location>
</feature>
<dbReference type="GO" id="GO:0003676">
    <property type="term" value="F:nucleic acid binding"/>
    <property type="evidence" value="ECO:0007669"/>
    <property type="project" value="InterPro"/>
</dbReference>
<gene>
    <name evidence="6" type="ORF">TSG867_LOCUS14048</name>
</gene>
<proteinExistence type="predicted"/>
<dbReference type="GO" id="GO:0000172">
    <property type="term" value="C:ribonuclease MRP complex"/>
    <property type="evidence" value="ECO:0007669"/>
    <property type="project" value="InterPro"/>
</dbReference>
<sequence>MIRMSSSQSNNTHSSSEPTSIHSASIDEIYSIPMKDISRPLPSVLDEKKVLSLMETIQTMDTHLVPPIDVLWYEAPQSGNNYFFSMGGCHRWEAHKRLNSETIRAKLVRTTLNDLKMNEEKFHRDPEEYAIFKRLNNKQFSKRSNDVYVTRKTNFKAQLERCMKLISSNGNYREIAIHGMGSALERTINLALQFQLKTNCQLNTKIASIEVTDHLMPLLDDLEPMSDTRWVSAIHITCTLPAILTETK</sequence>
<dbReference type="GO" id="GO:0005655">
    <property type="term" value="C:nucleolar ribonuclease P complex"/>
    <property type="evidence" value="ECO:0007669"/>
    <property type="project" value="InterPro"/>
</dbReference>
<dbReference type="SUPFAM" id="SSF110849">
    <property type="entry name" value="ParB/Sulfiredoxin"/>
    <property type="match status" value="1"/>
</dbReference>